<dbReference type="STRING" id="337097.BHF71_02320"/>
<comment type="function">
    <text evidence="1">Antiterminator that binds to cis-acting regulatory sequences on the mRNA in the presence of histidine, thereby suppressing transcription termination and activating the hut operon for histidine utilization.</text>
</comment>
<evidence type="ECO:0000313" key="10">
    <source>
        <dbReference type="EMBL" id="OEF99042.1"/>
    </source>
</evidence>
<name>A0A1D2YTL2_9BACI</name>
<evidence type="ECO:0000256" key="8">
    <source>
        <dbReference type="ARBA" id="ARBA00023159"/>
    </source>
</evidence>
<evidence type="ECO:0000313" key="11">
    <source>
        <dbReference type="Proteomes" id="UP000243739"/>
    </source>
</evidence>
<dbReference type="NCBIfam" id="NF002838">
    <property type="entry name" value="PRK03065.1"/>
    <property type="match status" value="1"/>
</dbReference>
<dbReference type="Pfam" id="PF09021">
    <property type="entry name" value="HutP"/>
    <property type="match status" value="1"/>
</dbReference>
<dbReference type="OrthoDB" id="2388985at2"/>
<comment type="caution">
    <text evidence="10">The sequence shown here is derived from an EMBL/GenBank/DDBJ whole genome shotgun (WGS) entry which is preliminary data.</text>
</comment>
<dbReference type="GO" id="GO:0003723">
    <property type="term" value="F:RNA binding"/>
    <property type="evidence" value="ECO:0007669"/>
    <property type="project" value="UniProtKB-KW"/>
</dbReference>
<evidence type="ECO:0000256" key="5">
    <source>
        <dbReference type="ARBA" id="ARBA00022808"/>
    </source>
</evidence>
<dbReference type="Gene3D" id="3.40.1510.10">
    <property type="entry name" value="Hut operon regulatory protein HutP"/>
    <property type="match status" value="1"/>
</dbReference>
<evidence type="ECO:0000256" key="7">
    <source>
        <dbReference type="ARBA" id="ARBA00023015"/>
    </source>
</evidence>
<keyword evidence="6" id="KW-0694">RNA-binding</keyword>
<gene>
    <name evidence="10" type="ORF">BHF71_02320</name>
</gene>
<dbReference type="RefSeq" id="WP_069657019.1">
    <property type="nucleotide sequence ID" value="NZ_MIJF01000035.1"/>
</dbReference>
<dbReference type="Proteomes" id="UP000243739">
    <property type="component" value="Unassembled WGS sequence"/>
</dbReference>
<dbReference type="AlphaFoldDB" id="A0A1D2YTL2"/>
<dbReference type="GO" id="GO:0006547">
    <property type="term" value="P:L-histidine metabolic process"/>
    <property type="evidence" value="ECO:0007669"/>
    <property type="project" value="UniProtKB-KW"/>
</dbReference>
<proteinExistence type="inferred from homology"/>
<comment type="subunit">
    <text evidence="3">Homohexamer.</text>
</comment>
<sequence length="153" mass="17026">MEFCKVEKNEIGKNALLLVLYGNDQKVISLLNDRLKTYNYKIAIGKVGSMEVQKVVSAIETAAKKNGIISEKFYREEHALYHAIIDALHGITRGQVELRSVQRTVGLRFSILRGYPYANQDEGEWIAVALYGTIGAPVKGLEHEAIGLGINHL</sequence>
<evidence type="ECO:0000256" key="2">
    <source>
        <dbReference type="ARBA" id="ARBA00009992"/>
    </source>
</evidence>
<evidence type="ECO:0000256" key="3">
    <source>
        <dbReference type="ARBA" id="ARBA00011643"/>
    </source>
</evidence>
<evidence type="ECO:0000256" key="6">
    <source>
        <dbReference type="ARBA" id="ARBA00022884"/>
    </source>
</evidence>
<dbReference type="EMBL" id="MIJF01000035">
    <property type="protein sequence ID" value="OEF99042.1"/>
    <property type="molecule type" value="Genomic_DNA"/>
</dbReference>
<dbReference type="InterPro" id="IPR036482">
    <property type="entry name" value="Regulatory_HutP_sf"/>
</dbReference>
<protein>
    <recommendedName>
        <fullName evidence="4">Hut operon positive regulatory protein</fullName>
    </recommendedName>
</protein>
<evidence type="ECO:0000256" key="4">
    <source>
        <dbReference type="ARBA" id="ARBA00019377"/>
    </source>
</evidence>
<comment type="similarity">
    <text evidence="2">Belongs to the HutP family.</text>
</comment>
<keyword evidence="9" id="KW-0804">Transcription</keyword>
<dbReference type="SUPFAM" id="SSF111064">
    <property type="entry name" value="Hut operon positive regulatory protein HutP"/>
    <property type="match status" value="1"/>
</dbReference>
<keyword evidence="7" id="KW-0805">Transcription regulation</keyword>
<evidence type="ECO:0000256" key="1">
    <source>
        <dbReference type="ARBA" id="ARBA00002945"/>
    </source>
</evidence>
<reference evidence="10 11" key="1">
    <citation type="submission" date="2016-09" db="EMBL/GenBank/DDBJ databases">
        <title>Draft genome sequence for the type strain of Vulcanibacillus modesticaldus BR, a strictly anaerobic, moderately thermophilic, and nitrate-reducing bacterium from deep sea-hydrothermal vents of the Mid-Atlantic Ridge.</title>
        <authorList>
            <person name="Abin C.A."/>
            <person name="Hollibaugh J.T."/>
        </authorList>
    </citation>
    <scope>NUCLEOTIDE SEQUENCE [LARGE SCALE GENOMIC DNA]</scope>
    <source>
        <strain evidence="10 11">BR</strain>
    </source>
</reference>
<keyword evidence="5" id="KW-0369">Histidine metabolism</keyword>
<keyword evidence="11" id="KW-1185">Reference proteome</keyword>
<dbReference type="InterPro" id="IPR015111">
    <property type="entry name" value="Regulatory_HutP"/>
</dbReference>
<accession>A0A1D2YTL2</accession>
<evidence type="ECO:0000256" key="9">
    <source>
        <dbReference type="ARBA" id="ARBA00023163"/>
    </source>
</evidence>
<keyword evidence="8" id="KW-0010">Activator</keyword>
<organism evidence="10 11">
    <name type="scientific">Vulcanibacillus modesticaldus</name>
    <dbReference type="NCBI Taxonomy" id="337097"/>
    <lineage>
        <taxon>Bacteria</taxon>
        <taxon>Bacillati</taxon>
        <taxon>Bacillota</taxon>
        <taxon>Bacilli</taxon>
        <taxon>Bacillales</taxon>
        <taxon>Bacillaceae</taxon>
        <taxon>Vulcanibacillus</taxon>
    </lineage>
</organism>